<name>A0A382L5R6_9ZZZZ</name>
<feature type="non-terminal residue" evidence="1">
    <location>
        <position position="1"/>
    </location>
</feature>
<dbReference type="EMBL" id="UINC01084960">
    <property type="protein sequence ID" value="SVC32066.1"/>
    <property type="molecule type" value="Genomic_DNA"/>
</dbReference>
<organism evidence="1">
    <name type="scientific">marine metagenome</name>
    <dbReference type="NCBI Taxonomy" id="408172"/>
    <lineage>
        <taxon>unclassified sequences</taxon>
        <taxon>metagenomes</taxon>
        <taxon>ecological metagenomes</taxon>
    </lineage>
</organism>
<accession>A0A382L5R6</accession>
<sequence length="298" mass="34371">LFAADKKSGRFFEDQPDVTDDYQIHFIYTLAADSKDREWDINGKIEKIADKMNKLHEKLSKKVKGSTGGKKYKYDYRKDGKLDITFIRLDLKRNQMHKHFNNNYRGYLWFNKFNNPKKVYFTFADIKSEDGGEGGVGMASIFLGSKWNKQQANIVRTALHELHHTQGGGFICVPGMGDNAHWKSSDGQNTVQGQIFLKKAYVHDELGCPKGENSVYLSPTSKDPYDPFKLLCLGDWGKYNHPKLVKARKKQRSDLKNGKWNYRSGGSSCKFTYWDRSKSGEIKLFTNKKAKESYYHSK</sequence>
<proteinExistence type="predicted"/>
<reference evidence="1" key="1">
    <citation type="submission" date="2018-05" db="EMBL/GenBank/DDBJ databases">
        <authorList>
            <person name="Lanie J.A."/>
            <person name="Ng W.-L."/>
            <person name="Kazmierczak K.M."/>
            <person name="Andrzejewski T.M."/>
            <person name="Davidsen T.M."/>
            <person name="Wayne K.J."/>
            <person name="Tettelin H."/>
            <person name="Glass J.I."/>
            <person name="Rusch D."/>
            <person name="Podicherti R."/>
            <person name="Tsui H.-C.T."/>
            <person name="Winkler M.E."/>
        </authorList>
    </citation>
    <scope>NUCLEOTIDE SEQUENCE</scope>
</reference>
<dbReference type="AlphaFoldDB" id="A0A382L5R6"/>
<protein>
    <submittedName>
        <fullName evidence="1">Uncharacterized protein</fullName>
    </submittedName>
</protein>
<evidence type="ECO:0000313" key="1">
    <source>
        <dbReference type="EMBL" id="SVC32066.1"/>
    </source>
</evidence>
<gene>
    <name evidence="1" type="ORF">METZ01_LOCUS284920</name>
</gene>